<dbReference type="InterPro" id="IPR029058">
    <property type="entry name" value="AB_hydrolase_fold"/>
</dbReference>
<gene>
    <name evidence="4" type="ORF">BP5796_03995</name>
</gene>
<dbReference type="AlphaFoldDB" id="A0A3D8SH71"/>
<proteinExistence type="predicted"/>
<dbReference type="OrthoDB" id="2336090at2759"/>
<dbReference type="GO" id="GO:0016787">
    <property type="term" value="F:hydrolase activity"/>
    <property type="evidence" value="ECO:0007669"/>
    <property type="project" value="UniProtKB-KW"/>
</dbReference>
<evidence type="ECO:0000313" key="5">
    <source>
        <dbReference type="Proteomes" id="UP000256328"/>
    </source>
</evidence>
<dbReference type="EMBL" id="PDLN01000005">
    <property type="protein sequence ID" value="RDW85670.1"/>
    <property type="molecule type" value="Genomic_DNA"/>
</dbReference>
<feature type="region of interest" description="Disordered" evidence="2">
    <location>
        <begin position="702"/>
        <end position="735"/>
    </location>
</feature>
<feature type="compositionally biased region" description="Polar residues" evidence="2">
    <location>
        <begin position="961"/>
        <end position="971"/>
    </location>
</feature>
<organism evidence="4 5">
    <name type="scientific">Coleophoma crateriformis</name>
    <dbReference type="NCBI Taxonomy" id="565419"/>
    <lineage>
        <taxon>Eukaryota</taxon>
        <taxon>Fungi</taxon>
        <taxon>Dikarya</taxon>
        <taxon>Ascomycota</taxon>
        <taxon>Pezizomycotina</taxon>
        <taxon>Leotiomycetes</taxon>
        <taxon>Helotiales</taxon>
        <taxon>Dermateaceae</taxon>
        <taxon>Coleophoma</taxon>
    </lineage>
</organism>
<feature type="domain" description="Alpha/beta hydrolase fold-3" evidence="3">
    <location>
        <begin position="456"/>
        <end position="506"/>
    </location>
</feature>
<feature type="region of interest" description="Disordered" evidence="2">
    <location>
        <begin position="593"/>
        <end position="626"/>
    </location>
</feature>
<evidence type="ECO:0000256" key="2">
    <source>
        <dbReference type="SAM" id="MobiDB-lite"/>
    </source>
</evidence>
<dbReference type="PANTHER" id="PTHR48081:SF19">
    <property type="entry name" value="AB HYDROLASE SUPERFAMILY PROTEIN C4A8.06C"/>
    <property type="match status" value="1"/>
</dbReference>
<dbReference type="InterPro" id="IPR050300">
    <property type="entry name" value="GDXG_lipolytic_enzyme"/>
</dbReference>
<sequence length="971" mass="107259">MSSLPANAVRSERLRIRHARPPLPSFGSRAIWFGLLGPLILAGEEEEVEALGVMSWLSLWSELETRSVTVNNAQQRHCDQVSNTMVFNTASVGAAVTPAVIATFITHYLNRKPLAQKPTAHISYDEGIHLIRQFLLYASHHTVEDIQRFTSQWVPHPTWVKVDEVKIGGEHIQKSAAAIQEQLGNHGIEKVGGKNWWQWRRPGSELKAEWIEMRSDYQERKKNKDPGKRVMLYVHGGAYFFGSVDEHRYQMQRHARKLKARVFAPRYRLSPQFPFPCGLHDCLAAYLYLLTVQDPTTIILAGDSAGGGMVVSMLVTMRDRGIPLPAGAILISPWVDLTHSFPSVAADNPLDYIPPHGFHQRPSKSWPPPNSDDMLAIQEGIVRKLASKDHARPEIEADAIEGFHVDHHPTEVGNDTAATGTVTSDGNGPEANTIPGPGHNLSIMIDGSLVEIKDQIQMYATNHLISHPLVSPVLQPSLGGLPPLLILVGGGEMLRDEQIYLAHKAANPTKYPPGDAFLDESPHDHNRNQVDRWKPTDVQLQVWDDLCHVAPTLSFTRPAKHMYRSIAQFGAWTLARAQHADIDIMDDDDVSVISSSSTDSGDEDGAATEKKKLGEEAAGTIGKAGDPLPAFKNHMIRQRVDRHGKIFDLEPASELPGCCMSPSEIGVIKAGPVKKWMAAKKDWDTKYASIKRRVQKKRAKEMAEGYQTFDHGDVPPPSALAGRRKTGENMKEDSKKRSYGMSLWALWGSSHDEKTMGREEYLNKDSERAIATPKDGQGARAFDDMETTRGQMLKARERPGVSRRRTRRKTVTDLHQTEGNNEQGTSQNNNSTTESTSGSEPGSNTESIPRILVHQSAPDEEYDLKRPKAGGIAFPFTLKQEAASASMTTLTSTAEVSPTKDIRTSGVMDSGVRPNTADLQAVNSPEAKKAEKLLQNGSDEEKAFEAGELVSAQRPPLEKFQTASEDLPTSK</sequence>
<feature type="region of interest" description="Disordered" evidence="2">
    <location>
        <begin position="889"/>
        <end position="971"/>
    </location>
</feature>
<keyword evidence="5" id="KW-1185">Reference proteome</keyword>
<keyword evidence="1 4" id="KW-0378">Hydrolase</keyword>
<accession>A0A3D8SH71</accession>
<evidence type="ECO:0000313" key="4">
    <source>
        <dbReference type="EMBL" id="RDW85670.1"/>
    </source>
</evidence>
<evidence type="ECO:0000256" key="1">
    <source>
        <dbReference type="ARBA" id="ARBA00022801"/>
    </source>
</evidence>
<feature type="domain" description="Alpha/beta hydrolase fold-3" evidence="3">
    <location>
        <begin position="231"/>
        <end position="344"/>
    </location>
</feature>
<dbReference type="SUPFAM" id="SSF53474">
    <property type="entry name" value="alpha/beta-Hydrolases"/>
    <property type="match status" value="1"/>
</dbReference>
<name>A0A3D8SH71_9HELO</name>
<feature type="compositionally biased region" description="Low complexity" evidence="2">
    <location>
        <begin position="818"/>
        <end position="847"/>
    </location>
</feature>
<dbReference type="Proteomes" id="UP000256328">
    <property type="component" value="Unassembled WGS sequence"/>
</dbReference>
<dbReference type="Pfam" id="PF07859">
    <property type="entry name" value="Abhydrolase_3"/>
    <property type="match status" value="2"/>
</dbReference>
<feature type="compositionally biased region" description="Basic and acidic residues" evidence="2">
    <location>
        <begin position="725"/>
        <end position="735"/>
    </location>
</feature>
<dbReference type="PANTHER" id="PTHR48081">
    <property type="entry name" value="AB HYDROLASE SUPERFAMILY PROTEIN C4A8.06C"/>
    <property type="match status" value="1"/>
</dbReference>
<protein>
    <submittedName>
        <fullName evidence="4">Alpha hydrolase-17</fullName>
    </submittedName>
</protein>
<dbReference type="Gene3D" id="3.40.50.1820">
    <property type="entry name" value="alpha/beta hydrolase"/>
    <property type="match status" value="2"/>
</dbReference>
<dbReference type="InterPro" id="IPR013094">
    <property type="entry name" value="AB_hydrolase_3"/>
</dbReference>
<feature type="region of interest" description="Disordered" evidence="2">
    <location>
        <begin position="764"/>
        <end position="848"/>
    </location>
</feature>
<comment type="caution">
    <text evidence="4">The sequence shown here is derived from an EMBL/GenBank/DDBJ whole genome shotgun (WGS) entry which is preliminary data.</text>
</comment>
<reference evidence="4 5" key="1">
    <citation type="journal article" date="2018" name="IMA Fungus">
        <title>IMA Genome-F 9: Draft genome sequence of Annulohypoxylon stygium, Aspergillus mulundensis, Berkeleyomyces basicola (syn. Thielaviopsis basicola), Ceratocystis smalleyi, two Cercospora beticola strains, Coleophoma cylindrospora, Fusarium fracticaudum, Phialophora cf. hyalina, and Morchella septimelata.</title>
        <authorList>
            <person name="Wingfield B.D."/>
            <person name="Bills G.F."/>
            <person name="Dong Y."/>
            <person name="Huang W."/>
            <person name="Nel W.J."/>
            <person name="Swalarsk-Parry B.S."/>
            <person name="Vaghefi N."/>
            <person name="Wilken P.M."/>
            <person name="An Z."/>
            <person name="de Beer Z.W."/>
            <person name="De Vos L."/>
            <person name="Chen L."/>
            <person name="Duong T.A."/>
            <person name="Gao Y."/>
            <person name="Hammerbacher A."/>
            <person name="Kikkert J.R."/>
            <person name="Li Y."/>
            <person name="Li H."/>
            <person name="Li K."/>
            <person name="Li Q."/>
            <person name="Liu X."/>
            <person name="Ma X."/>
            <person name="Naidoo K."/>
            <person name="Pethybridge S.J."/>
            <person name="Sun J."/>
            <person name="Steenkamp E.T."/>
            <person name="van der Nest M.A."/>
            <person name="van Wyk S."/>
            <person name="Wingfield M.J."/>
            <person name="Xiong C."/>
            <person name="Yue Q."/>
            <person name="Zhang X."/>
        </authorList>
    </citation>
    <scope>NUCLEOTIDE SEQUENCE [LARGE SCALE GENOMIC DNA]</scope>
    <source>
        <strain evidence="4 5">BP5796</strain>
    </source>
</reference>
<evidence type="ECO:0000259" key="3">
    <source>
        <dbReference type="Pfam" id="PF07859"/>
    </source>
</evidence>